<accession>A0A9D5HZU6</accession>
<evidence type="ECO:0000313" key="2">
    <source>
        <dbReference type="EMBL" id="KAJ1612333.1"/>
    </source>
</evidence>
<dbReference type="AlphaFoldDB" id="A0A9D5HZU6"/>
<protein>
    <submittedName>
        <fullName evidence="2">Uncharacterized protein</fullName>
    </submittedName>
</protein>
<sequence>MINKTDDVGSNNSTSTGAEILIAKITSLESTQANNDEVNKTTDSNTYSKHSDTEPDVSTTANGINATDLENEYAGLSLILEGNGPPSSELENKNSFNTDSQGNYLVEKNNEPMTDGEEHTLNSDPPVVLLMSDNMEDKGKLVNSEQLSHERKSRLFTNRKMKEYPNIYPYITPFAPIKNKVTDYNKEEGVQDFQAMEVDHALVSKHQSNENGIGDTYIEIKEIRRYSNQQNSIASPFMNTPELIDSQIVSVQTRTEVLTTFSTSTNGTNGPNEAEEN</sequence>
<feature type="compositionally biased region" description="Polar residues" evidence="1">
    <location>
        <begin position="93"/>
        <end position="103"/>
    </location>
</feature>
<proteinExistence type="predicted"/>
<gene>
    <name evidence="2" type="ORF">OJ253_609</name>
</gene>
<dbReference type="Proteomes" id="UP001067231">
    <property type="component" value="Unassembled WGS sequence"/>
</dbReference>
<reference evidence="2" key="1">
    <citation type="submission" date="2022-10" db="EMBL/GenBank/DDBJ databases">
        <title>Adaptive evolution leads to modifications in subtelomeric GC content in a zoonotic Cryptosporidium species.</title>
        <authorList>
            <person name="Li J."/>
            <person name="Feng Y."/>
            <person name="Xiao L."/>
        </authorList>
    </citation>
    <scope>NUCLEOTIDE SEQUENCE</scope>
    <source>
        <strain evidence="2">33844</strain>
    </source>
</reference>
<name>A0A9D5HZU6_9CRYT</name>
<feature type="region of interest" description="Disordered" evidence="1">
    <location>
        <begin position="82"/>
        <end position="122"/>
    </location>
</feature>
<feature type="region of interest" description="Disordered" evidence="1">
    <location>
        <begin position="35"/>
        <end position="60"/>
    </location>
</feature>
<dbReference type="EMBL" id="JAPCXC010000007">
    <property type="protein sequence ID" value="KAJ1612333.1"/>
    <property type="molecule type" value="Genomic_DNA"/>
</dbReference>
<organism evidence="2">
    <name type="scientific">Cryptosporidium canis</name>
    <dbReference type="NCBI Taxonomy" id="195482"/>
    <lineage>
        <taxon>Eukaryota</taxon>
        <taxon>Sar</taxon>
        <taxon>Alveolata</taxon>
        <taxon>Apicomplexa</taxon>
        <taxon>Conoidasida</taxon>
        <taxon>Coccidia</taxon>
        <taxon>Eucoccidiorida</taxon>
        <taxon>Eimeriorina</taxon>
        <taxon>Cryptosporidiidae</taxon>
        <taxon>Cryptosporidium</taxon>
    </lineage>
</organism>
<feature type="compositionally biased region" description="Polar residues" evidence="1">
    <location>
        <begin position="35"/>
        <end position="48"/>
    </location>
</feature>
<comment type="caution">
    <text evidence="2">The sequence shown here is derived from an EMBL/GenBank/DDBJ whole genome shotgun (WGS) entry which is preliminary data.</text>
</comment>
<dbReference type="OrthoDB" id="343063at2759"/>
<evidence type="ECO:0000256" key="1">
    <source>
        <dbReference type="SAM" id="MobiDB-lite"/>
    </source>
</evidence>